<evidence type="ECO:0000256" key="1">
    <source>
        <dbReference type="SAM" id="Phobius"/>
    </source>
</evidence>
<dbReference type="EMBL" id="CP036525">
    <property type="protein sequence ID" value="QDT04176.1"/>
    <property type="molecule type" value="Genomic_DNA"/>
</dbReference>
<dbReference type="Proteomes" id="UP000318538">
    <property type="component" value="Chromosome"/>
</dbReference>
<proteinExistence type="predicted"/>
<evidence type="ECO:0000313" key="2">
    <source>
        <dbReference type="EMBL" id="QDT04176.1"/>
    </source>
</evidence>
<feature type="transmembrane region" description="Helical" evidence="1">
    <location>
        <begin position="252"/>
        <end position="277"/>
    </location>
</feature>
<organism evidence="2 3">
    <name type="scientific">Rubripirellula lacrimiformis</name>
    <dbReference type="NCBI Taxonomy" id="1930273"/>
    <lineage>
        <taxon>Bacteria</taxon>
        <taxon>Pseudomonadati</taxon>
        <taxon>Planctomycetota</taxon>
        <taxon>Planctomycetia</taxon>
        <taxon>Pirellulales</taxon>
        <taxon>Pirellulaceae</taxon>
        <taxon>Rubripirellula</taxon>
    </lineage>
</organism>
<keyword evidence="1" id="KW-0472">Membrane</keyword>
<evidence type="ECO:0008006" key="4">
    <source>
        <dbReference type="Google" id="ProtNLM"/>
    </source>
</evidence>
<dbReference type="AlphaFoldDB" id="A0A517NAL0"/>
<accession>A0A517NAL0</accession>
<sequence>MLVLLRISVGWHFYSEGMDKYAAGNFSAAPFFANAKGPMAGQFRGMVWDADGKLRLNEAANQYYWAVYRDQIIAHYGFDEAQTRRAQINYKDAVEQYQWVIAENSAELEEFELGRDRIALLETDESERTLRDGVASLGGQRDTIRREWLGKAAPALSQIDKIWDNYAAAQNAVATPEQADAHASLKLVKPRTGRIDTSVIDGIIPYFDIAVGLCLLLGFFTPIAGLAAAGFLGSVFLSQYPPTTGPSSSNYQLIECMACLVLASTGAGRFAGLDFFLHLIVRKFWYRDEPEIAT</sequence>
<keyword evidence="1" id="KW-1133">Transmembrane helix</keyword>
<evidence type="ECO:0000313" key="3">
    <source>
        <dbReference type="Proteomes" id="UP000318538"/>
    </source>
</evidence>
<keyword evidence="3" id="KW-1185">Reference proteome</keyword>
<gene>
    <name evidence="2" type="ORF">K227x_25650</name>
</gene>
<dbReference type="KEGG" id="rlc:K227x_25650"/>
<name>A0A517NAL0_9BACT</name>
<reference evidence="2 3" key="1">
    <citation type="submission" date="2019-02" db="EMBL/GenBank/DDBJ databases">
        <title>Deep-cultivation of Planctomycetes and their phenomic and genomic characterization uncovers novel biology.</title>
        <authorList>
            <person name="Wiegand S."/>
            <person name="Jogler M."/>
            <person name="Boedeker C."/>
            <person name="Pinto D."/>
            <person name="Vollmers J."/>
            <person name="Rivas-Marin E."/>
            <person name="Kohn T."/>
            <person name="Peeters S.H."/>
            <person name="Heuer A."/>
            <person name="Rast P."/>
            <person name="Oberbeckmann S."/>
            <person name="Bunk B."/>
            <person name="Jeske O."/>
            <person name="Meyerdierks A."/>
            <person name="Storesund J.E."/>
            <person name="Kallscheuer N."/>
            <person name="Luecker S."/>
            <person name="Lage O.M."/>
            <person name="Pohl T."/>
            <person name="Merkel B.J."/>
            <person name="Hornburger P."/>
            <person name="Mueller R.-W."/>
            <person name="Bruemmer F."/>
            <person name="Labrenz M."/>
            <person name="Spormann A.M."/>
            <person name="Op den Camp H."/>
            <person name="Overmann J."/>
            <person name="Amann R."/>
            <person name="Jetten M.S.M."/>
            <person name="Mascher T."/>
            <person name="Medema M.H."/>
            <person name="Devos D.P."/>
            <person name="Kaster A.-K."/>
            <person name="Ovreas L."/>
            <person name="Rohde M."/>
            <person name="Galperin M.Y."/>
            <person name="Jogler C."/>
        </authorList>
    </citation>
    <scope>NUCLEOTIDE SEQUENCE [LARGE SCALE GENOMIC DNA]</scope>
    <source>
        <strain evidence="2 3">K22_7</strain>
    </source>
</reference>
<keyword evidence="1" id="KW-0812">Transmembrane</keyword>
<protein>
    <recommendedName>
        <fullName evidence="4">TQO small subunit DoxD domain-containing protein</fullName>
    </recommendedName>
</protein>
<feature type="transmembrane region" description="Helical" evidence="1">
    <location>
        <begin position="209"/>
        <end position="232"/>
    </location>
</feature>